<accession>A0A5K1K7R1</accession>
<feature type="compositionally biased region" description="Low complexity" evidence="1">
    <location>
        <begin position="189"/>
        <end position="202"/>
    </location>
</feature>
<name>A0A5K1K7R1_9APHY</name>
<keyword evidence="2" id="KW-0560">Oxidoreductase</keyword>
<dbReference type="EMBL" id="LR729314">
    <property type="protein sequence ID" value="VWP01369.1"/>
    <property type="molecule type" value="Genomic_DNA"/>
</dbReference>
<gene>
    <name evidence="2" type="primary">P87025</name>
</gene>
<protein>
    <submittedName>
        <fullName evidence="2">Trihydroxynaphthalene reductase )</fullName>
        <ecNumber evidence="2">1.1.1.-</ecNumber>
    </submittedName>
</protein>
<reference evidence="2" key="1">
    <citation type="submission" date="2019-10" db="EMBL/GenBank/DDBJ databases">
        <authorList>
            <person name="Nor Muhammad N."/>
        </authorList>
    </citation>
    <scope>NUCLEOTIDE SEQUENCE</scope>
</reference>
<dbReference type="GO" id="GO:0016491">
    <property type="term" value="F:oxidoreductase activity"/>
    <property type="evidence" value="ECO:0007669"/>
    <property type="project" value="UniProtKB-KW"/>
</dbReference>
<dbReference type="AlphaFoldDB" id="A0A5K1K7R1"/>
<evidence type="ECO:0000313" key="2">
    <source>
        <dbReference type="EMBL" id="VWP01369.1"/>
    </source>
</evidence>
<organism evidence="2">
    <name type="scientific">Ganoderma boninense</name>
    <dbReference type="NCBI Taxonomy" id="34458"/>
    <lineage>
        <taxon>Eukaryota</taxon>
        <taxon>Fungi</taxon>
        <taxon>Dikarya</taxon>
        <taxon>Basidiomycota</taxon>
        <taxon>Agaricomycotina</taxon>
        <taxon>Agaricomycetes</taxon>
        <taxon>Polyporales</taxon>
        <taxon>Polyporaceae</taxon>
        <taxon>Ganoderma</taxon>
    </lineage>
</organism>
<sequence>MRNPDYHTPIFTQLLSAPAPPPHPPHRLPISSMCNDRIVAPIVLHLPLYRSRDDPNVFHAEFIIVMLDCPTSTFTLQIASALPMSHTGTVGSSVSKSLPRKHVMLPLALATSSSTSPSFSAPSRVNRATPHRTSSSFFADELFMIARRSRGESINHELEVLVGEMRFILPRPTGGSARSEPATSTDTVSSATLLDDSASASTFYDTDSSEEPESDAEEEALIAGGFVVYE</sequence>
<evidence type="ECO:0000256" key="1">
    <source>
        <dbReference type="SAM" id="MobiDB-lite"/>
    </source>
</evidence>
<feature type="region of interest" description="Disordered" evidence="1">
    <location>
        <begin position="172"/>
        <end position="219"/>
    </location>
</feature>
<proteinExistence type="predicted"/>
<dbReference type="EC" id="1.1.1.-" evidence="2"/>
<feature type="compositionally biased region" description="Acidic residues" evidence="1">
    <location>
        <begin position="207"/>
        <end position="219"/>
    </location>
</feature>